<comment type="caution">
    <text evidence="2">The sequence shown here is derived from an EMBL/GenBank/DDBJ whole genome shotgun (WGS) entry which is preliminary data.</text>
</comment>
<protein>
    <submittedName>
        <fullName evidence="2">SCO1431 family membrane protein</fullName>
    </submittedName>
</protein>
<keyword evidence="1" id="KW-0472">Membrane</keyword>
<keyword evidence="1" id="KW-0812">Transmembrane</keyword>
<dbReference type="NCBIfam" id="NF033485">
    <property type="entry name" value="small_SCO1431"/>
    <property type="match status" value="1"/>
</dbReference>
<evidence type="ECO:0000313" key="3">
    <source>
        <dbReference type="Proteomes" id="UP000275401"/>
    </source>
</evidence>
<dbReference type="AlphaFoldDB" id="A0A3M8WA80"/>
<evidence type="ECO:0000256" key="1">
    <source>
        <dbReference type="SAM" id="Phobius"/>
    </source>
</evidence>
<sequence>MTEIAVPRTGTGGPSGSDHDKLVEHAIGWVLAIVMAMLTVQIGLF</sequence>
<keyword evidence="1" id="KW-1133">Transmembrane helix</keyword>
<dbReference type="EMBL" id="RIBZ01000179">
    <property type="protein sequence ID" value="RNG27018.1"/>
    <property type="molecule type" value="Genomic_DNA"/>
</dbReference>
<evidence type="ECO:0000313" key="2">
    <source>
        <dbReference type="EMBL" id="RNG27018.1"/>
    </source>
</evidence>
<reference evidence="2 3" key="1">
    <citation type="submission" date="2018-11" db="EMBL/GenBank/DDBJ databases">
        <title>The Potential of Streptomyces as Biocontrol Agents against the Tomato grey mould, Botrytis cinerea (Gray mold) Frontiers in Microbiology.</title>
        <authorList>
            <person name="Li D."/>
        </authorList>
    </citation>
    <scope>NUCLEOTIDE SEQUENCE [LARGE SCALE GENOMIC DNA]</scope>
    <source>
        <strain evidence="2 3">NEAU-LD23</strain>
    </source>
</reference>
<keyword evidence="3" id="KW-1185">Reference proteome</keyword>
<dbReference type="InterPro" id="IPR047816">
    <property type="entry name" value="SCO1431-like"/>
</dbReference>
<accession>A0A3M8WA80</accession>
<feature type="transmembrane region" description="Helical" evidence="1">
    <location>
        <begin position="26"/>
        <end position="44"/>
    </location>
</feature>
<name>A0A3M8WA80_9ACTN</name>
<dbReference type="Proteomes" id="UP000275401">
    <property type="component" value="Unassembled WGS sequence"/>
</dbReference>
<organism evidence="2 3">
    <name type="scientific">Streptomyces botrytidirepellens</name>
    <dbReference type="NCBI Taxonomy" id="2486417"/>
    <lineage>
        <taxon>Bacteria</taxon>
        <taxon>Bacillati</taxon>
        <taxon>Actinomycetota</taxon>
        <taxon>Actinomycetes</taxon>
        <taxon>Kitasatosporales</taxon>
        <taxon>Streptomycetaceae</taxon>
        <taxon>Streptomyces</taxon>
    </lineage>
</organism>
<dbReference type="RefSeq" id="WP_123100304.1">
    <property type="nucleotide sequence ID" value="NZ_RIBZ01000179.1"/>
</dbReference>
<proteinExistence type="predicted"/>
<gene>
    <name evidence="2" type="ORF">EEJ42_14220</name>
</gene>